<evidence type="ECO:0000259" key="4">
    <source>
        <dbReference type="PROSITE" id="PS50949"/>
    </source>
</evidence>
<keyword evidence="1" id="KW-0805">Transcription regulation</keyword>
<dbReference type="PANTHER" id="PTHR38445:SF12">
    <property type="entry name" value="GNTR-FAMILY TRANSCRIPTIONAL REGULATOR"/>
    <property type="match status" value="1"/>
</dbReference>
<comment type="caution">
    <text evidence="5">The sequence shown here is derived from an EMBL/GenBank/DDBJ whole genome shotgun (WGS) entry which is preliminary data.</text>
</comment>
<dbReference type="CDD" id="cd07377">
    <property type="entry name" value="WHTH_GntR"/>
    <property type="match status" value="1"/>
</dbReference>
<protein>
    <submittedName>
        <fullName evidence="5">GntR family transcriptional regulator</fullName>
    </submittedName>
</protein>
<dbReference type="InterPro" id="IPR036390">
    <property type="entry name" value="WH_DNA-bd_sf"/>
</dbReference>
<dbReference type="InterPro" id="IPR000524">
    <property type="entry name" value="Tscrpt_reg_HTH_GntR"/>
</dbReference>
<evidence type="ECO:0000313" key="6">
    <source>
        <dbReference type="Proteomes" id="UP000481087"/>
    </source>
</evidence>
<dbReference type="SMART" id="SM00345">
    <property type="entry name" value="HTH_GNTR"/>
    <property type="match status" value="1"/>
</dbReference>
<dbReference type="AlphaFoldDB" id="A0A6L8VAG3"/>
<evidence type="ECO:0000256" key="2">
    <source>
        <dbReference type="ARBA" id="ARBA00023125"/>
    </source>
</evidence>
<keyword evidence="2" id="KW-0238">DNA-binding</keyword>
<keyword evidence="3" id="KW-0804">Transcription</keyword>
<feature type="domain" description="HTH gntR-type" evidence="4">
    <location>
        <begin position="11"/>
        <end position="79"/>
    </location>
</feature>
<dbReference type="GO" id="GO:0003677">
    <property type="term" value="F:DNA binding"/>
    <property type="evidence" value="ECO:0007669"/>
    <property type="project" value="UniProtKB-KW"/>
</dbReference>
<dbReference type="SUPFAM" id="SSF46785">
    <property type="entry name" value="Winged helix' DNA-binding domain"/>
    <property type="match status" value="1"/>
</dbReference>
<dbReference type="PANTHER" id="PTHR38445">
    <property type="entry name" value="HTH-TYPE TRANSCRIPTIONAL REPRESSOR YTRA"/>
    <property type="match status" value="1"/>
</dbReference>
<keyword evidence="6" id="KW-1185">Reference proteome</keyword>
<dbReference type="Proteomes" id="UP000481087">
    <property type="component" value="Unassembled WGS sequence"/>
</dbReference>
<evidence type="ECO:0000256" key="3">
    <source>
        <dbReference type="ARBA" id="ARBA00023163"/>
    </source>
</evidence>
<accession>A0A6L8VAG3</accession>
<gene>
    <name evidence="5" type="ORF">GQF01_34680</name>
</gene>
<dbReference type="PROSITE" id="PS50949">
    <property type="entry name" value="HTH_GNTR"/>
    <property type="match status" value="1"/>
</dbReference>
<dbReference type="EMBL" id="WTUZ01000040">
    <property type="protein sequence ID" value="MZQ87275.1"/>
    <property type="molecule type" value="Genomic_DNA"/>
</dbReference>
<proteinExistence type="predicted"/>
<dbReference type="InterPro" id="IPR036388">
    <property type="entry name" value="WH-like_DNA-bd_sf"/>
</dbReference>
<evidence type="ECO:0000313" key="5">
    <source>
        <dbReference type="EMBL" id="MZQ87275.1"/>
    </source>
</evidence>
<dbReference type="GO" id="GO:0003700">
    <property type="term" value="F:DNA-binding transcription factor activity"/>
    <property type="evidence" value="ECO:0007669"/>
    <property type="project" value="InterPro"/>
</dbReference>
<dbReference type="Pfam" id="PF00392">
    <property type="entry name" value="GntR"/>
    <property type="match status" value="1"/>
</dbReference>
<organism evidence="5 6">
    <name type="scientific">Paenibacillus silvestris</name>
    <dbReference type="NCBI Taxonomy" id="2606219"/>
    <lineage>
        <taxon>Bacteria</taxon>
        <taxon>Bacillati</taxon>
        <taxon>Bacillota</taxon>
        <taxon>Bacilli</taxon>
        <taxon>Bacillales</taxon>
        <taxon>Paenibacillaceae</taxon>
        <taxon>Paenibacillus</taxon>
    </lineage>
</organism>
<dbReference type="Gene3D" id="1.10.10.10">
    <property type="entry name" value="Winged helix-like DNA-binding domain superfamily/Winged helix DNA-binding domain"/>
    <property type="match status" value="1"/>
</dbReference>
<name>A0A6L8VAG3_9BACL</name>
<evidence type="ECO:0000256" key="1">
    <source>
        <dbReference type="ARBA" id="ARBA00023015"/>
    </source>
</evidence>
<sequence>MFIQLDMESQTPLYQQIIKQIVEGILSGGLQTGESLPSVRRLASDIGINIHTVSKSYKVLQQQGYIRMHRRKGAVIAELIPERKSEPQHIVQLKEMLHPIVVWSVRREISSAQINLVVAELIQSIHNDTEGDHL</sequence>
<reference evidence="5 6" key="1">
    <citation type="submission" date="2019-12" db="EMBL/GenBank/DDBJ databases">
        <title>Paenibacillus sp. nov. sp. isolated from soil.</title>
        <authorList>
            <person name="Kim J."/>
            <person name="Jeong S.E."/>
            <person name="Jung H.S."/>
            <person name="Jeon C.O."/>
        </authorList>
    </citation>
    <scope>NUCLEOTIDE SEQUENCE [LARGE SCALE GENOMIC DNA]</scope>
    <source>
        <strain evidence="5 6">5J-6</strain>
    </source>
</reference>